<evidence type="ECO:0000256" key="7">
    <source>
        <dbReference type="ARBA" id="ARBA00022968"/>
    </source>
</evidence>
<dbReference type="EC" id="2.4.1.-" evidence="12"/>
<reference evidence="15" key="2">
    <citation type="submission" date="2021-09" db="EMBL/GenBank/DDBJ databases">
        <authorList>
            <person name="Jia N."/>
            <person name="Wang J."/>
            <person name="Shi W."/>
            <person name="Du L."/>
            <person name="Sun Y."/>
            <person name="Zhan W."/>
            <person name="Jiang J."/>
            <person name="Wang Q."/>
            <person name="Zhang B."/>
            <person name="Ji P."/>
            <person name="Sakyi L.B."/>
            <person name="Cui X."/>
            <person name="Yuan T."/>
            <person name="Jiang B."/>
            <person name="Yang W."/>
            <person name="Lam T.T.-Y."/>
            <person name="Chang Q."/>
            <person name="Ding S."/>
            <person name="Wang X."/>
            <person name="Zhu J."/>
            <person name="Ruan X."/>
            <person name="Zhao L."/>
            <person name="Wei J."/>
            <person name="Que T."/>
            <person name="Du C."/>
            <person name="Cheng J."/>
            <person name="Dai P."/>
            <person name="Han X."/>
            <person name="Huang E."/>
            <person name="Gao Y."/>
            <person name="Liu J."/>
            <person name="Shao H."/>
            <person name="Ye R."/>
            <person name="Li L."/>
            <person name="Wei W."/>
            <person name="Wang X."/>
            <person name="Wang C."/>
            <person name="Huo Q."/>
            <person name="Li W."/>
            <person name="Guo W."/>
            <person name="Chen H."/>
            <person name="Chen S."/>
            <person name="Zhou L."/>
            <person name="Zhou L."/>
            <person name="Ni X."/>
            <person name="Tian J."/>
            <person name="Zhou Y."/>
            <person name="Sheng Y."/>
            <person name="Liu T."/>
            <person name="Pan Y."/>
            <person name="Xia L."/>
            <person name="Li J."/>
            <person name="Zhao F."/>
            <person name="Cao W."/>
        </authorList>
    </citation>
    <scope>NUCLEOTIDE SEQUENCE</scope>
    <source>
        <strain evidence="15">Rmic-2018</strain>
        <tissue evidence="15">Larvae</tissue>
    </source>
</reference>
<evidence type="ECO:0000256" key="8">
    <source>
        <dbReference type="ARBA" id="ARBA00022989"/>
    </source>
</evidence>
<comment type="subcellular location">
    <subcellularLocation>
        <location evidence="1 12">Golgi apparatus</location>
        <location evidence="1 12">Golgi stack membrane</location>
        <topology evidence="1 12">Single-pass type II membrane protein</topology>
    </subcellularLocation>
</comment>
<organism evidence="15 16">
    <name type="scientific">Rhipicephalus microplus</name>
    <name type="common">Cattle tick</name>
    <name type="synonym">Boophilus microplus</name>
    <dbReference type="NCBI Taxonomy" id="6941"/>
    <lineage>
        <taxon>Eukaryota</taxon>
        <taxon>Metazoa</taxon>
        <taxon>Ecdysozoa</taxon>
        <taxon>Arthropoda</taxon>
        <taxon>Chelicerata</taxon>
        <taxon>Arachnida</taxon>
        <taxon>Acari</taxon>
        <taxon>Parasitiformes</taxon>
        <taxon>Ixodida</taxon>
        <taxon>Ixodoidea</taxon>
        <taxon>Ixodidae</taxon>
        <taxon>Rhipicephalinae</taxon>
        <taxon>Rhipicephalus</taxon>
        <taxon>Boophilus</taxon>
    </lineage>
</organism>
<dbReference type="GO" id="GO:0032580">
    <property type="term" value="C:Golgi cisterna membrane"/>
    <property type="evidence" value="ECO:0007669"/>
    <property type="project" value="UniProtKB-SubCell"/>
</dbReference>
<dbReference type="AlphaFoldDB" id="A0A9J6EE70"/>
<dbReference type="Proteomes" id="UP000821866">
    <property type="component" value="Chromosome 3"/>
</dbReference>
<dbReference type="PANTHER" id="PTHR48438:SF1">
    <property type="entry name" value="ALPHA-(1,3)-FUCOSYLTRANSFERASE C-RELATED"/>
    <property type="match status" value="1"/>
</dbReference>
<evidence type="ECO:0000256" key="9">
    <source>
        <dbReference type="ARBA" id="ARBA00023034"/>
    </source>
</evidence>
<evidence type="ECO:0000256" key="3">
    <source>
        <dbReference type="ARBA" id="ARBA00008919"/>
    </source>
</evidence>
<evidence type="ECO:0000259" key="13">
    <source>
        <dbReference type="Pfam" id="PF00852"/>
    </source>
</evidence>
<keyword evidence="4 12" id="KW-0328">Glycosyltransferase</keyword>
<proteinExistence type="inferred from homology"/>
<dbReference type="VEuPathDB" id="VectorBase:LOC119164839"/>
<dbReference type="InterPro" id="IPR038577">
    <property type="entry name" value="GT10-like_C_sf"/>
</dbReference>
<evidence type="ECO:0000256" key="4">
    <source>
        <dbReference type="ARBA" id="ARBA00022676"/>
    </source>
</evidence>
<keyword evidence="5 12" id="KW-0808">Transferase</keyword>
<evidence type="ECO:0000313" key="15">
    <source>
        <dbReference type="EMBL" id="KAH8032599.1"/>
    </source>
</evidence>
<keyword evidence="16" id="KW-1185">Reference proteome</keyword>
<reference evidence="15" key="1">
    <citation type="journal article" date="2020" name="Cell">
        <title>Large-Scale Comparative Analyses of Tick Genomes Elucidate Their Genetic Diversity and Vector Capacities.</title>
        <authorList>
            <consortium name="Tick Genome and Microbiome Consortium (TIGMIC)"/>
            <person name="Jia N."/>
            <person name="Wang J."/>
            <person name="Shi W."/>
            <person name="Du L."/>
            <person name="Sun Y."/>
            <person name="Zhan W."/>
            <person name="Jiang J.F."/>
            <person name="Wang Q."/>
            <person name="Zhang B."/>
            <person name="Ji P."/>
            <person name="Bell-Sakyi L."/>
            <person name="Cui X.M."/>
            <person name="Yuan T.T."/>
            <person name="Jiang B.G."/>
            <person name="Yang W.F."/>
            <person name="Lam T.T."/>
            <person name="Chang Q.C."/>
            <person name="Ding S.J."/>
            <person name="Wang X.J."/>
            <person name="Zhu J.G."/>
            <person name="Ruan X.D."/>
            <person name="Zhao L."/>
            <person name="Wei J.T."/>
            <person name="Ye R.Z."/>
            <person name="Que T.C."/>
            <person name="Du C.H."/>
            <person name="Zhou Y.H."/>
            <person name="Cheng J.X."/>
            <person name="Dai P.F."/>
            <person name="Guo W.B."/>
            <person name="Han X.H."/>
            <person name="Huang E.J."/>
            <person name="Li L.F."/>
            <person name="Wei W."/>
            <person name="Gao Y.C."/>
            <person name="Liu J.Z."/>
            <person name="Shao H.Z."/>
            <person name="Wang X."/>
            <person name="Wang C.C."/>
            <person name="Yang T.C."/>
            <person name="Huo Q.B."/>
            <person name="Li W."/>
            <person name="Chen H.Y."/>
            <person name="Chen S.E."/>
            <person name="Zhou L.G."/>
            <person name="Ni X.B."/>
            <person name="Tian J.H."/>
            <person name="Sheng Y."/>
            <person name="Liu T."/>
            <person name="Pan Y.S."/>
            <person name="Xia L.Y."/>
            <person name="Li J."/>
            <person name="Zhao F."/>
            <person name="Cao W.C."/>
        </authorList>
    </citation>
    <scope>NUCLEOTIDE SEQUENCE</scope>
    <source>
        <strain evidence="15">Rmic-2018</strain>
    </source>
</reference>
<keyword evidence="8" id="KW-1133">Transmembrane helix</keyword>
<comment type="caution">
    <text evidence="15">The sequence shown here is derived from an EMBL/GenBank/DDBJ whole genome shotgun (WGS) entry which is preliminary data.</text>
</comment>
<evidence type="ECO:0000313" key="16">
    <source>
        <dbReference type="Proteomes" id="UP000821866"/>
    </source>
</evidence>
<evidence type="ECO:0000256" key="1">
    <source>
        <dbReference type="ARBA" id="ARBA00004447"/>
    </source>
</evidence>
<evidence type="ECO:0000256" key="10">
    <source>
        <dbReference type="ARBA" id="ARBA00023136"/>
    </source>
</evidence>
<comment type="pathway">
    <text evidence="2">Protein modification; protein glycosylation.</text>
</comment>
<gene>
    <name evidence="15" type="ORF">HPB51_026052</name>
</gene>
<dbReference type="Gene3D" id="3.40.50.11660">
    <property type="entry name" value="Glycosyl transferase family 10, C-terminal domain"/>
    <property type="match status" value="1"/>
</dbReference>
<protein>
    <recommendedName>
        <fullName evidence="12">Fucosyltransferase</fullName>
        <ecNumber evidence="12">2.4.1.-</ecNumber>
    </recommendedName>
</protein>
<dbReference type="InterPro" id="IPR031481">
    <property type="entry name" value="Glyco_tran_10_N"/>
</dbReference>
<evidence type="ECO:0000256" key="5">
    <source>
        <dbReference type="ARBA" id="ARBA00022679"/>
    </source>
</evidence>
<dbReference type="SUPFAM" id="SSF53756">
    <property type="entry name" value="UDP-Glycosyltransferase/glycogen phosphorylase"/>
    <property type="match status" value="1"/>
</dbReference>
<dbReference type="Pfam" id="PF00852">
    <property type="entry name" value="Glyco_transf_10"/>
    <property type="match status" value="1"/>
</dbReference>
<dbReference type="EMBL" id="JABSTU010000005">
    <property type="protein sequence ID" value="KAH8032599.1"/>
    <property type="molecule type" value="Genomic_DNA"/>
</dbReference>
<keyword evidence="11" id="KW-0325">Glycoprotein</keyword>
<keyword evidence="10" id="KW-0472">Membrane</keyword>
<name>A0A9J6EE70_RHIMP</name>
<evidence type="ECO:0000256" key="6">
    <source>
        <dbReference type="ARBA" id="ARBA00022692"/>
    </source>
</evidence>
<keyword evidence="6 12" id="KW-0812">Transmembrane</keyword>
<evidence type="ECO:0000256" key="2">
    <source>
        <dbReference type="ARBA" id="ARBA00004922"/>
    </source>
</evidence>
<dbReference type="InterPro" id="IPR001503">
    <property type="entry name" value="Glyco_trans_10"/>
</dbReference>
<evidence type="ECO:0000256" key="12">
    <source>
        <dbReference type="RuleBase" id="RU003832"/>
    </source>
</evidence>
<dbReference type="GO" id="GO:0008417">
    <property type="term" value="F:fucosyltransferase activity"/>
    <property type="evidence" value="ECO:0007669"/>
    <property type="project" value="InterPro"/>
</dbReference>
<dbReference type="Pfam" id="PF17039">
    <property type="entry name" value="Glyco_tran_10_N"/>
    <property type="match status" value="1"/>
</dbReference>
<sequence length="201" mass="23261">MESPPHTGFADFKFTYGMFNWTMTYRRDSDVYLPYGRITPRLLTNATLAKRDLKTLWKSKNKTAVWLVSNCVTSGGRESFVSELRRHADVDVYGLCGDYKCPASRNDSCYRDFQQTYFFALAFENSICEDYVTEKFFNALRHDIIPVVFGGAKYSEIAPPHSYINALSFRISRASGQVPRKTVEKLHGVRRLLRLERALRR</sequence>
<dbReference type="InterPro" id="IPR055270">
    <property type="entry name" value="Glyco_tran_10_C"/>
</dbReference>
<accession>A0A9J6EE70</accession>
<keyword evidence="9 12" id="KW-0333">Golgi apparatus</keyword>
<comment type="similarity">
    <text evidence="3 12">Belongs to the glycosyltransferase 10 family.</text>
</comment>
<dbReference type="FunFam" id="3.40.50.11660:FF:000004">
    <property type="entry name" value="Glycoprotein 3-alpha-L-fucosyltransferase A"/>
    <property type="match status" value="1"/>
</dbReference>
<keyword evidence="7" id="KW-0735">Signal-anchor</keyword>
<dbReference type="PANTHER" id="PTHR48438">
    <property type="entry name" value="ALPHA-(1,3)-FUCOSYLTRANSFERASE C-RELATED"/>
    <property type="match status" value="1"/>
</dbReference>
<feature type="domain" description="Fucosyltransferase N-terminal" evidence="14">
    <location>
        <begin position="1"/>
        <end position="36"/>
    </location>
</feature>
<evidence type="ECO:0000256" key="11">
    <source>
        <dbReference type="ARBA" id="ARBA00023180"/>
    </source>
</evidence>
<evidence type="ECO:0000259" key="14">
    <source>
        <dbReference type="Pfam" id="PF17039"/>
    </source>
</evidence>
<feature type="domain" description="Fucosyltransferase C-terminal" evidence="13">
    <location>
        <begin position="57"/>
        <end position="170"/>
    </location>
</feature>